<protein>
    <submittedName>
        <fullName evidence="5">Aldo/keto reductase</fullName>
    </submittedName>
</protein>
<feature type="domain" description="NADP-dependent oxidoreductase" evidence="4">
    <location>
        <begin position="26"/>
        <end position="260"/>
    </location>
</feature>
<dbReference type="PANTHER" id="PTHR43827">
    <property type="entry name" value="2,5-DIKETO-D-GLUCONIC ACID REDUCTASE"/>
    <property type="match status" value="1"/>
</dbReference>
<comment type="caution">
    <text evidence="5">The sequence shown here is derived from an EMBL/GenBank/DDBJ whole genome shotgun (WGS) entry which is preliminary data.</text>
</comment>
<keyword evidence="3" id="KW-0560">Oxidoreductase</keyword>
<dbReference type="Pfam" id="PF00248">
    <property type="entry name" value="Aldo_ket_red"/>
    <property type="match status" value="1"/>
</dbReference>
<evidence type="ECO:0000313" key="6">
    <source>
        <dbReference type="Proteomes" id="UP001601444"/>
    </source>
</evidence>
<dbReference type="InterPro" id="IPR018170">
    <property type="entry name" value="Aldo/ket_reductase_CS"/>
</dbReference>
<dbReference type="SUPFAM" id="SSF51430">
    <property type="entry name" value="NAD(P)-linked oxidoreductase"/>
    <property type="match status" value="1"/>
</dbReference>
<dbReference type="PROSITE" id="PS00062">
    <property type="entry name" value="ALDOKETO_REDUCTASE_2"/>
    <property type="match status" value="1"/>
</dbReference>
<evidence type="ECO:0000259" key="4">
    <source>
        <dbReference type="Pfam" id="PF00248"/>
    </source>
</evidence>
<gene>
    <name evidence="5" type="ORF">ACFYTF_28190</name>
</gene>
<evidence type="ECO:0000256" key="2">
    <source>
        <dbReference type="ARBA" id="ARBA00022857"/>
    </source>
</evidence>
<evidence type="ECO:0000256" key="3">
    <source>
        <dbReference type="ARBA" id="ARBA00023002"/>
    </source>
</evidence>
<comment type="similarity">
    <text evidence="1">Belongs to the aldo/keto reductase family.</text>
</comment>
<accession>A0ABW6PWR3</accession>
<dbReference type="InterPro" id="IPR036812">
    <property type="entry name" value="NAD(P)_OxRdtase_dom_sf"/>
</dbReference>
<dbReference type="Gene3D" id="3.20.20.100">
    <property type="entry name" value="NADP-dependent oxidoreductase domain"/>
    <property type="match status" value="1"/>
</dbReference>
<evidence type="ECO:0000313" key="5">
    <source>
        <dbReference type="EMBL" id="MFF0546722.1"/>
    </source>
</evidence>
<dbReference type="RefSeq" id="WP_280306923.1">
    <property type="nucleotide sequence ID" value="NZ_JBIAMX010000025.1"/>
</dbReference>
<organism evidence="5 6">
    <name type="scientific">Nocardia thailandica</name>
    <dbReference type="NCBI Taxonomy" id="257275"/>
    <lineage>
        <taxon>Bacteria</taxon>
        <taxon>Bacillati</taxon>
        <taxon>Actinomycetota</taxon>
        <taxon>Actinomycetes</taxon>
        <taxon>Mycobacteriales</taxon>
        <taxon>Nocardiaceae</taxon>
        <taxon>Nocardia</taxon>
    </lineage>
</organism>
<proteinExistence type="inferred from homology"/>
<dbReference type="InterPro" id="IPR023210">
    <property type="entry name" value="NADP_OxRdtase_dom"/>
</dbReference>
<keyword evidence="2" id="KW-0521">NADP</keyword>
<dbReference type="EMBL" id="JBIAMX010000025">
    <property type="protein sequence ID" value="MFF0546722.1"/>
    <property type="molecule type" value="Genomic_DNA"/>
</dbReference>
<sequence>MSASEIPDVVLNDGTTIPQLGFGVFRVPDDEAPPAVAAALEAGYRAIDTAAYYKNEPGTGAGIAASGIPRDQLHVTTKVWHTDLGYDTTLAAVDKSLANLGLDYLDLYLIHWPVPSRELYVDTWRALEKIKSDGLARSIGVSNFPPAQIERLLVETDTVPAVNQIELHPRFAQTELRDFNARHGIATQAWSPLGHGQLLDDPTVNAIAARHGKTAAQILLRWNLELGNIVISKSVTPQRIRSNMEVFDFELALDDHDLLATLDTGIRTGPDPTVYGAVPSGTTTSA</sequence>
<keyword evidence="6" id="KW-1185">Reference proteome</keyword>
<dbReference type="Proteomes" id="UP001601444">
    <property type="component" value="Unassembled WGS sequence"/>
</dbReference>
<dbReference type="PANTHER" id="PTHR43827:SF3">
    <property type="entry name" value="NADP-DEPENDENT OXIDOREDUCTASE DOMAIN-CONTAINING PROTEIN"/>
    <property type="match status" value="1"/>
</dbReference>
<name>A0ABW6PWR3_9NOCA</name>
<dbReference type="PIRSF" id="PIRSF000097">
    <property type="entry name" value="AKR"/>
    <property type="match status" value="1"/>
</dbReference>
<dbReference type="PRINTS" id="PR00069">
    <property type="entry name" value="ALDKETRDTASE"/>
</dbReference>
<evidence type="ECO:0000256" key="1">
    <source>
        <dbReference type="ARBA" id="ARBA00007905"/>
    </source>
</evidence>
<reference evidence="5 6" key="1">
    <citation type="submission" date="2024-10" db="EMBL/GenBank/DDBJ databases">
        <title>The Natural Products Discovery Center: Release of the First 8490 Sequenced Strains for Exploring Actinobacteria Biosynthetic Diversity.</title>
        <authorList>
            <person name="Kalkreuter E."/>
            <person name="Kautsar S.A."/>
            <person name="Yang D."/>
            <person name="Bader C.D."/>
            <person name="Teijaro C.N."/>
            <person name="Fluegel L."/>
            <person name="Davis C.M."/>
            <person name="Simpson J.R."/>
            <person name="Lauterbach L."/>
            <person name="Steele A.D."/>
            <person name="Gui C."/>
            <person name="Meng S."/>
            <person name="Li G."/>
            <person name="Viehrig K."/>
            <person name="Ye F."/>
            <person name="Su P."/>
            <person name="Kiefer A.F."/>
            <person name="Nichols A."/>
            <person name="Cepeda A.J."/>
            <person name="Yan W."/>
            <person name="Fan B."/>
            <person name="Jiang Y."/>
            <person name="Adhikari A."/>
            <person name="Zheng C.-J."/>
            <person name="Schuster L."/>
            <person name="Cowan T.M."/>
            <person name="Smanski M.J."/>
            <person name="Chevrette M.G."/>
            <person name="De Carvalho L.P.S."/>
            <person name="Shen B."/>
        </authorList>
    </citation>
    <scope>NUCLEOTIDE SEQUENCE [LARGE SCALE GENOMIC DNA]</scope>
    <source>
        <strain evidence="5 6">NPDC004045</strain>
    </source>
</reference>
<dbReference type="InterPro" id="IPR020471">
    <property type="entry name" value="AKR"/>
</dbReference>